<feature type="transmembrane region" description="Helical" evidence="7">
    <location>
        <begin position="129"/>
        <end position="149"/>
    </location>
</feature>
<dbReference type="CDD" id="cd06261">
    <property type="entry name" value="TM_PBP2"/>
    <property type="match status" value="1"/>
</dbReference>
<dbReference type="GO" id="GO:0055085">
    <property type="term" value="P:transmembrane transport"/>
    <property type="evidence" value="ECO:0007669"/>
    <property type="project" value="InterPro"/>
</dbReference>
<feature type="transmembrane region" description="Helical" evidence="7">
    <location>
        <begin position="211"/>
        <end position="234"/>
    </location>
</feature>
<dbReference type="InterPro" id="IPR000515">
    <property type="entry name" value="MetI-like"/>
</dbReference>
<evidence type="ECO:0000256" key="5">
    <source>
        <dbReference type="ARBA" id="ARBA00022989"/>
    </source>
</evidence>
<dbReference type="InterPro" id="IPR025966">
    <property type="entry name" value="OppC_N"/>
</dbReference>
<dbReference type="RefSeq" id="WP_093181788.1">
    <property type="nucleotide sequence ID" value="NZ_FMYH01000002.1"/>
</dbReference>
<keyword evidence="6 7" id="KW-0472">Membrane</keyword>
<dbReference type="OrthoDB" id="6637947at2"/>
<dbReference type="EMBL" id="FMYH01000002">
    <property type="protein sequence ID" value="SDC15614.1"/>
    <property type="molecule type" value="Genomic_DNA"/>
</dbReference>
<feature type="transmembrane region" description="Helical" evidence="7">
    <location>
        <begin position="96"/>
        <end position="122"/>
    </location>
</feature>
<feature type="domain" description="ABC transmembrane type-1" evidence="8">
    <location>
        <begin position="90"/>
        <end position="279"/>
    </location>
</feature>
<evidence type="ECO:0000256" key="4">
    <source>
        <dbReference type="ARBA" id="ARBA00022692"/>
    </source>
</evidence>
<dbReference type="PANTHER" id="PTHR43386">
    <property type="entry name" value="OLIGOPEPTIDE TRANSPORT SYSTEM PERMEASE PROTEIN APPC"/>
    <property type="match status" value="1"/>
</dbReference>
<feature type="transmembrane region" description="Helical" evidence="7">
    <location>
        <begin position="155"/>
        <end position="172"/>
    </location>
</feature>
<comment type="similarity">
    <text evidence="7">Belongs to the binding-protein-dependent transport system permease family.</text>
</comment>
<dbReference type="SUPFAM" id="SSF161098">
    <property type="entry name" value="MetI-like"/>
    <property type="match status" value="1"/>
</dbReference>
<keyword evidence="5 7" id="KW-1133">Transmembrane helix</keyword>
<dbReference type="PROSITE" id="PS50928">
    <property type="entry name" value="ABC_TM1"/>
    <property type="match status" value="1"/>
</dbReference>
<organism evidence="9 10">
    <name type="scientific">Sanguibacter gelidistatuariae</name>
    <dbReference type="NCBI Taxonomy" id="1814289"/>
    <lineage>
        <taxon>Bacteria</taxon>
        <taxon>Bacillati</taxon>
        <taxon>Actinomycetota</taxon>
        <taxon>Actinomycetes</taxon>
        <taxon>Micrococcales</taxon>
        <taxon>Sanguibacteraceae</taxon>
        <taxon>Sanguibacter</taxon>
    </lineage>
</organism>
<evidence type="ECO:0000313" key="10">
    <source>
        <dbReference type="Proteomes" id="UP000199039"/>
    </source>
</evidence>
<dbReference type="AlphaFoldDB" id="A0A1G6JA03"/>
<dbReference type="Gene3D" id="1.10.3720.10">
    <property type="entry name" value="MetI-like"/>
    <property type="match status" value="1"/>
</dbReference>
<name>A0A1G6JA03_9MICO</name>
<gene>
    <name evidence="9" type="ORF">SAMN05216410_1290</name>
</gene>
<reference evidence="9 10" key="1">
    <citation type="submission" date="2016-09" db="EMBL/GenBank/DDBJ databases">
        <authorList>
            <person name="Capua I."/>
            <person name="De Benedictis P."/>
            <person name="Joannis T."/>
            <person name="Lombin L.H."/>
            <person name="Cattoli G."/>
        </authorList>
    </citation>
    <scope>NUCLEOTIDE SEQUENCE [LARGE SCALE GENOMIC DNA]</scope>
    <source>
        <strain evidence="9 10">ISLP-3</strain>
    </source>
</reference>
<dbReference type="PANTHER" id="PTHR43386:SF1">
    <property type="entry name" value="D,D-DIPEPTIDE TRANSPORT SYSTEM PERMEASE PROTEIN DDPC-RELATED"/>
    <property type="match status" value="1"/>
</dbReference>
<dbReference type="GO" id="GO:0005886">
    <property type="term" value="C:plasma membrane"/>
    <property type="evidence" value="ECO:0007669"/>
    <property type="project" value="UniProtKB-SubCell"/>
</dbReference>
<accession>A0A1G6JA03</accession>
<feature type="transmembrane region" description="Helical" evidence="7">
    <location>
        <begin position="29"/>
        <end position="51"/>
    </location>
</feature>
<keyword evidence="3" id="KW-1003">Cell membrane</keyword>
<evidence type="ECO:0000256" key="1">
    <source>
        <dbReference type="ARBA" id="ARBA00004651"/>
    </source>
</evidence>
<evidence type="ECO:0000256" key="7">
    <source>
        <dbReference type="RuleBase" id="RU363032"/>
    </source>
</evidence>
<keyword evidence="2 7" id="KW-0813">Transport</keyword>
<evidence type="ECO:0000259" key="8">
    <source>
        <dbReference type="PROSITE" id="PS50928"/>
    </source>
</evidence>
<dbReference type="Pfam" id="PF00528">
    <property type="entry name" value="BPD_transp_1"/>
    <property type="match status" value="1"/>
</dbReference>
<keyword evidence="4 7" id="KW-0812">Transmembrane</keyword>
<keyword evidence="10" id="KW-1185">Reference proteome</keyword>
<evidence type="ECO:0000256" key="6">
    <source>
        <dbReference type="ARBA" id="ARBA00023136"/>
    </source>
</evidence>
<dbReference type="STRING" id="1814289.SAMN05216410_1290"/>
<dbReference type="Proteomes" id="UP000199039">
    <property type="component" value="Unassembled WGS sequence"/>
</dbReference>
<feature type="transmembrane region" description="Helical" evidence="7">
    <location>
        <begin position="258"/>
        <end position="278"/>
    </location>
</feature>
<proteinExistence type="inferred from homology"/>
<dbReference type="InterPro" id="IPR035906">
    <property type="entry name" value="MetI-like_sf"/>
</dbReference>
<protein>
    <submittedName>
        <fullName evidence="9">Peptide/nickel transport system permease protein</fullName>
    </submittedName>
</protein>
<dbReference type="InterPro" id="IPR050366">
    <property type="entry name" value="BP-dependent_transpt_permease"/>
</dbReference>
<evidence type="ECO:0000256" key="3">
    <source>
        <dbReference type="ARBA" id="ARBA00022475"/>
    </source>
</evidence>
<comment type="subcellular location">
    <subcellularLocation>
        <location evidence="1 7">Cell membrane</location>
        <topology evidence="1 7">Multi-pass membrane protein</topology>
    </subcellularLocation>
</comment>
<evidence type="ECO:0000313" key="9">
    <source>
        <dbReference type="EMBL" id="SDC15614.1"/>
    </source>
</evidence>
<evidence type="ECO:0000256" key="2">
    <source>
        <dbReference type="ARBA" id="ARBA00022448"/>
    </source>
</evidence>
<sequence>MTAGSAVETAEDVTRGSAPLWRRMARTPAFVAGTVITVSVILAALLAPVLATHDPAAQNLLGGLQGPSGEHWLGTDQLGRDIFSRLLFAARTDLRIAGLAVIIPFVIGVVAGTTSGYFGGFFDWVVSRVVDTVVAFPFYVIVVAVVFAVGAGEKGIYVALALVGWVTYARVLRATTAVHARSGWVTAARGGGLSHARIIGRHILPNTLTQAIVLLMNDIVFVIVAVVTLSYLGLGVQPPTADWGTMISDGQAFVATKWWLSVVPGAAVVYTGIGLSLLGDGVADVWRVE</sequence>
<dbReference type="Pfam" id="PF12911">
    <property type="entry name" value="OppC_N"/>
    <property type="match status" value="1"/>
</dbReference>